<keyword evidence="2" id="KW-1185">Reference proteome</keyword>
<protein>
    <submittedName>
        <fullName evidence="1">YueI family protein</fullName>
    </submittedName>
</protein>
<dbReference type="SUPFAM" id="SSF160515">
    <property type="entry name" value="YueI-like"/>
    <property type="match status" value="1"/>
</dbReference>
<gene>
    <name evidence="1" type="ORF">RWE15_13340</name>
</gene>
<reference evidence="1 2" key="1">
    <citation type="submission" date="2023-10" db="EMBL/GenBank/DDBJ databases">
        <title>Virgibacillus halophilus 5B73C genome.</title>
        <authorList>
            <person name="Miliotis G."/>
            <person name="Sengupta P."/>
            <person name="Hameed A."/>
            <person name="Chuvochina M."/>
            <person name="Mcdonagh F."/>
            <person name="Simpson A.C."/>
            <person name="Singh N.K."/>
            <person name="Rekha P.D."/>
            <person name="Raman K."/>
            <person name="Hugenholtz P."/>
            <person name="Venkateswaran K."/>
        </authorList>
    </citation>
    <scope>NUCLEOTIDE SEQUENCE [LARGE SCALE GENOMIC DNA]</scope>
    <source>
        <strain evidence="1 2">5B73C</strain>
    </source>
</reference>
<organism evidence="1 2">
    <name type="scientific">Tigheibacillus halophilus</name>
    <dbReference type="NCBI Taxonomy" id="361280"/>
    <lineage>
        <taxon>Bacteria</taxon>
        <taxon>Bacillati</taxon>
        <taxon>Bacillota</taxon>
        <taxon>Bacilli</taxon>
        <taxon>Bacillales</taxon>
        <taxon>Bacillaceae</taxon>
        <taxon>Tigheibacillus</taxon>
    </lineage>
</organism>
<dbReference type="InterPro" id="IPR029064">
    <property type="entry name" value="Ribosomal_eL30-like_sf"/>
</dbReference>
<dbReference type="Pfam" id="PF07997">
    <property type="entry name" value="DUF1694"/>
    <property type="match status" value="1"/>
</dbReference>
<dbReference type="Gene3D" id="3.30.1330.30">
    <property type="match status" value="1"/>
</dbReference>
<dbReference type="EMBL" id="JAWDIP010000003">
    <property type="protein sequence ID" value="MDY0395223.1"/>
    <property type="molecule type" value="Genomic_DNA"/>
</dbReference>
<dbReference type="RefSeq" id="WP_390356438.1">
    <property type="nucleotide sequence ID" value="NZ_JBHUIZ010000012.1"/>
</dbReference>
<evidence type="ECO:0000313" key="2">
    <source>
        <dbReference type="Proteomes" id="UP001281447"/>
    </source>
</evidence>
<accession>A0ABU5C7G1</accession>
<proteinExistence type="predicted"/>
<dbReference type="InterPro" id="IPR012543">
    <property type="entry name" value="DUF1694"/>
</dbReference>
<dbReference type="PIRSF" id="PIRSF034303">
    <property type="entry name" value="DUF1694"/>
    <property type="match status" value="1"/>
</dbReference>
<evidence type="ECO:0000313" key="1">
    <source>
        <dbReference type="EMBL" id="MDY0395223.1"/>
    </source>
</evidence>
<sequence length="156" mass="18156">MMFAEVIIVAPRQVDDYLQEGIYGTRLPKQAERDKFLGTLRERVILALTIGQVMTDKGIKKLEEEIVSHPEAKMVFNGEIDSKFLEEEKRVANKYNIPYSIISDVEVHTNIGAVLHYDYAIDKEDIFMPEEGPAQEHEKDHKNENKFLYRLKKLFL</sequence>
<name>A0ABU5C7G1_9BACI</name>
<comment type="caution">
    <text evidence="1">The sequence shown here is derived from an EMBL/GenBank/DDBJ whole genome shotgun (WGS) entry which is preliminary data.</text>
</comment>
<dbReference type="Proteomes" id="UP001281447">
    <property type="component" value="Unassembled WGS sequence"/>
</dbReference>